<dbReference type="PROSITE" id="PS50931">
    <property type="entry name" value="HTH_LYSR"/>
    <property type="match status" value="1"/>
</dbReference>
<evidence type="ECO:0000256" key="4">
    <source>
        <dbReference type="ARBA" id="ARBA00023159"/>
    </source>
</evidence>
<dbReference type="SUPFAM" id="SSF53850">
    <property type="entry name" value="Periplasmic binding protein-like II"/>
    <property type="match status" value="1"/>
</dbReference>
<dbReference type="CDD" id="cd08411">
    <property type="entry name" value="PBP2_OxyR"/>
    <property type="match status" value="1"/>
</dbReference>
<accession>A0A9E4K6M4</accession>
<keyword evidence="5" id="KW-0804">Transcription</keyword>
<protein>
    <submittedName>
        <fullName evidence="7">Hydrogen peroxide-inducible genes activator</fullName>
    </submittedName>
</protein>
<dbReference type="InterPro" id="IPR036388">
    <property type="entry name" value="WH-like_DNA-bd_sf"/>
</dbReference>
<evidence type="ECO:0000256" key="1">
    <source>
        <dbReference type="ARBA" id="ARBA00009437"/>
    </source>
</evidence>
<evidence type="ECO:0000259" key="6">
    <source>
        <dbReference type="PROSITE" id="PS50931"/>
    </source>
</evidence>
<dbReference type="InterPro" id="IPR000847">
    <property type="entry name" value="LysR_HTH_N"/>
</dbReference>
<dbReference type="GO" id="GO:0032993">
    <property type="term" value="C:protein-DNA complex"/>
    <property type="evidence" value="ECO:0007669"/>
    <property type="project" value="TreeGrafter"/>
</dbReference>
<dbReference type="InterPro" id="IPR005119">
    <property type="entry name" value="LysR_subst-bd"/>
</dbReference>
<keyword evidence="4" id="KW-0010">Activator</keyword>
<evidence type="ECO:0000256" key="2">
    <source>
        <dbReference type="ARBA" id="ARBA00023015"/>
    </source>
</evidence>
<dbReference type="Pfam" id="PF03466">
    <property type="entry name" value="LysR_substrate"/>
    <property type="match status" value="1"/>
</dbReference>
<evidence type="ECO:0000256" key="5">
    <source>
        <dbReference type="ARBA" id="ARBA00023163"/>
    </source>
</evidence>
<feature type="domain" description="HTH lysR-type" evidence="6">
    <location>
        <begin position="1"/>
        <end position="58"/>
    </location>
</feature>
<evidence type="ECO:0000313" key="8">
    <source>
        <dbReference type="Proteomes" id="UP000886687"/>
    </source>
</evidence>
<dbReference type="PANTHER" id="PTHR30346">
    <property type="entry name" value="TRANSCRIPTIONAL DUAL REGULATOR HCAR-RELATED"/>
    <property type="match status" value="1"/>
</dbReference>
<evidence type="ECO:0000313" key="7">
    <source>
        <dbReference type="EMBL" id="MCG7940716.1"/>
    </source>
</evidence>
<gene>
    <name evidence="7" type="ORF">JAZ04_17920</name>
</gene>
<dbReference type="GO" id="GO:0003700">
    <property type="term" value="F:DNA-binding transcription factor activity"/>
    <property type="evidence" value="ECO:0007669"/>
    <property type="project" value="InterPro"/>
</dbReference>
<proteinExistence type="inferred from homology"/>
<dbReference type="Pfam" id="PF00126">
    <property type="entry name" value="HTH_1"/>
    <property type="match status" value="1"/>
</dbReference>
<dbReference type="EMBL" id="JAEPDI010000015">
    <property type="protein sequence ID" value="MCG7940716.1"/>
    <property type="molecule type" value="Genomic_DNA"/>
</dbReference>
<comment type="similarity">
    <text evidence="1">Belongs to the LysR transcriptional regulatory family.</text>
</comment>
<dbReference type="SUPFAM" id="SSF46785">
    <property type="entry name" value="Winged helix' DNA-binding domain"/>
    <property type="match status" value="1"/>
</dbReference>
<dbReference type="PANTHER" id="PTHR30346:SF26">
    <property type="entry name" value="HYDROGEN PEROXIDE-INDUCIBLE GENES ACTIVATOR"/>
    <property type="match status" value="1"/>
</dbReference>
<reference evidence="7" key="1">
    <citation type="journal article" date="2021" name="Proc. Natl. Acad. Sci. U.S.A.">
        <title>Global biogeography of chemosynthetic symbionts reveals both localized and globally distributed symbiont groups. .</title>
        <authorList>
            <person name="Osvatic J.T."/>
            <person name="Wilkins L.G.E."/>
            <person name="Leibrecht L."/>
            <person name="Leray M."/>
            <person name="Zauner S."/>
            <person name="Polzin J."/>
            <person name="Camacho Y."/>
            <person name="Gros O."/>
            <person name="van Gils J.A."/>
            <person name="Eisen J.A."/>
            <person name="Petersen J.M."/>
            <person name="Yuen B."/>
        </authorList>
    </citation>
    <scope>NUCLEOTIDE SEQUENCE</scope>
    <source>
        <strain evidence="7">MAGL173</strain>
    </source>
</reference>
<keyword evidence="2" id="KW-0805">Transcription regulation</keyword>
<sequence>MTLNELRYIVAVAQKRHFGHAAEACYVSQPTLSVAVKKLEEELGVGLFERGQGEVSLTAAGERIVAQAQRVLEEAGTIRQLASQSVDQLDGPLRVGAIYTVGPYLFPKLIPVLNSRAGHMSLIIKENFTANLTEQLKQGELDVVVISLPYEEPGIVTRPLYEESFSVLMRVNHPLAAHETISVDQLEQESVLILGEGHCFREQVKAICPGCLQHTNGEVSLQKSLEGGSLETIRYMVASGIGISILPDSAIGGESLRWDLLTTRPLTQESPKRCIAMAWRKSFPRPRAVELLGKSIRASDLNGVTLVEGEPTVELAVG</sequence>
<dbReference type="Gene3D" id="3.40.190.10">
    <property type="entry name" value="Periplasmic binding protein-like II"/>
    <property type="match status" value="2"/>
</dbReference>
<dbReference type="PRINTS" id="PR00039">
    <property type="entry name" value="HTHLYSR"/>
</dbReference>
<dbReference type="GO" id="GO:0003677">
    <property type="term" value="F:DNA binding"/>
    <property type="evidence" value="ECO:0007669"/>
    <property type="project" value="UniProtKB-KW"/>
</dbReference>
<dbReference type="Gene3D" id="1.10.10.10">
    <property type="entry name" value="Winged helix-like DNA-binding domain superfamily/Winged helix DNA-binding domain"/>
    <property type="match status" value="1"/>
</dbReference>
<evidence type="ECO:0000256" key="3">
    <source>
        <dbReference type="ARBA" id="ARBA00023125"/>
    </source>
</evidence>
<dbReference type="InterPro" id="IPR036390">
    <property type="entry name" value="WH_DNA-bd_sf"/>
</dbReference>
<name>A0A9E4K6M4_9GAMM</name>
<dbReference type="Proteomes" id="UP000886687">
    <property type="component" value="Unassembled WGS sequence"/>
</dbReference>
<dbReference type="FunFam" id="1.10.10.10:FF:000001">
    <property type="entry name" value="LysR family transcriptional regulator"/>
    <property type="match status" value="1"/>
</dbReference>
<organism evidence="7 8">
    <name type="scientific">Candidatus Thiodiazotropha lotti</name>
    <dbReference type="NCBI Taxonomy" id="2792787"/>
    <lineage>
        <taxon>Bacteria</taxon>
        <taxon>Pseudomonadati</taxon>
        <taxon>Pseudomonadota</taxon>
        <taxon>Gammaproteobacteria</taxon>
        <taxon>Chromatiales</taxon>
        <taxon>Sedimenticolaceae</taxon>
        <taxon>Candidatus Thiodiazotropha</taxon>
    </lineage>
</organism>
<dbReference type="AlphaFoldDB" id="A0A9E4K6M4"/>
<keyword evidence="3" id="KW-0238">DNA-binding</keyword>
<comment type="caution">
    <text evidence="7">The sequence shown here is derived from an EMBL/GenBank/DDBJ whole genome shotgun (WGS) entry which is preliminary data.</text>
</comment>